<accession>A0A8E2B0T3</accession>
<dbReference type="SUPFAM" id="SSF52047">
    <property type="entry name" value="RNI-like"/>
    <property type="match status" value="1"/>
</dbReference>
<gene>
    <name evidence="2" type="ORF">OBBRIDRAFT_791987</name>
</gene>
<dbReference type="Pfam" id="PF12937">
    <property type="entry name" value="F-box-like"/>
    <property type="match status" value="1"/>
</dbReference>
<evidence type="ECO:0000313" key="2">
    <source>
        <dbReference type="EMBL" id="OCH91760.1"/>
    </source>
</evidence>
<dbReference type="InterPro" id="IPR036047">
    <property type="entry name" value="F-box-like_dom_sf"/>
</dbReference>
<dbReference type="EMBL" id="KV722380">
    <property type="protein sequence ID" value="OCH91760.1"/>
    <property type="molecule type" value="Genomic_DNA"/>
</dbReference>
<keyword evidence="3" id="KW-1185">Reference proteome</keyword>
<reference evidence="2 3" key="1">
    <citation type="submission" date="2016-07" db="EMBL/GenBank/DDBJ databases">
        <title>Draft genome of the white-rot fungus Obba rivulosa 3A-2.</title>
        <authorList>
            <consortium name="DOE Joint Genome Institute"/>
            <person name="Miettinen O."/>
            <person name="Riley R."/>
            <person name="Acob R."/>
            <person name="Barry K."/>
            <person name="Cullen D."/>
            <person name="De Vries R."/>
            <person name="Hainaut M."/>
            <person name="Hatakka A."/>
            <person name="Henrissat B."/>
            <person name="Hilden K."/>
            <person name="Kuo R."/>
            <person name="Labutti K."/>
            <person name="Lipzen A."/>
            <person name="Makela M.R."/>
            <person name="Sandor L."/>
            <person name="Spatafora J.W."/>
            <person name="Grigoriev I.V."/>
            <person name="Hibbett D.S."/>
        </authorList>
    </citation>
    <scope>NUCLEOTIDE SEQUENCE [LARGE SCALE GENOMIC DNA]</scope>
    <source>
        <strain evidence="2 3">3A-2</strain>
    </source>
</reference>
<sequence>MAASAPARSHTGATTLLDKLPAELLALIFTFGATLPANATRHILADDASVRQIVSPCQTFDFRLPLIVSAVCRRWRDVALNHQSLWSKIYITNRDVADVEDISAPPCARFPIVSEYLRRAGKYAPLDILIDSREPSCSGTGLGHPIPFTAERQSASACIHRLTSERISEVLRLLLPRLRRWRSFAFVTDQFEPMTSAVRNLAPDTPSSLIPHATGGTLAPLLEQLAFIYDSNASYTLPYRLTSPFDKGNSKPLPFGIRRDHAGSTTNTPRLRHLTLSGIHVDWARLPDMLPSPSQKDPRAGLRSLEISCHWVDHRPSAQDWYRILGQCPRLTSLAVRRSGVYELVEHTSEARVRELLKEPVPLPRLADLRLEYTKAADALFLVQALDAPHVRALDLRNAHPPYSSDAPTADLLDCLAGVSPGARGALPEGQGLFPLVKTMRLHDIQVGRASFERLFASSPLVQSLALSRTPDAALHALHMAGRPPRATMHCPSLQELRVYGGDEVADVLVEEILAERSPEGLLPSPIEFGLDVRSGEVESAILGDVDAQVDLGEVDIALGSYTLRLMPDDIFRILSEACAAGLSAIANAA</sequence>
<evidence type="ECO:0000313" key="3">
    <source>
        <dbReference type="Proteomes" id="UP000250043"/>
    </source>
</evidence>
<dbReference type="OrthoDB" id="2750047at2759"/>
<organism evidence="2 3">
    <name type="scientific">Obba rivulosa</name>
    <dbReference type="NCBI Taxonomy" id="1052685"/>
    <lineage>
        <taxon>Eukaryota</taxon>
        <taxon>Fungi</taxon>
        <taxon>Dikarya</taxon>
        <taxon>Basidiomycota</taxon>
        <taxon>Agaricomycotina</taxon>
        <taxon>Agaricomycetes</taxon>
        <taxon>Polyporales</taxon>
        <taxon>Gelatoporiaceae</taxon>
        <taxon>Obba</taxon>
    </lineage>
</organism>
<name>A0A8E2B0T3_9APHY</name>
<dbReference type="Gene3D" id="1.20.1280.50">
    <property type="match status" value="1"/>
</dbReference>
<dbReference type="SUPFAM" id="SSF81383">
    <property type="entry name" value="F-box domain"/>
    <property type="match status" value="1"/>
</dbReference>
<dbReference type="InterPro" id="IPR001810">
    <property type="entry name" value="F-box_dom"/>
</dbReference>
<dbReference type="InterPro" id="IPR032675">
    <property type="entry name" value="LRR_dom_sf"/>
</dbReference>
<protein>
    <recommendedName>
        <fullName evidence="1">F-box domain-containing protein</fullName>
    </recommendedName>
</protein>
<dbReference type="Proteomes" id="UP000250043">
    <property type="component" value="Unassembled WGS sequence"/>
</dbReference>
<dbReference type="Gene3D" id="3.80.10.10">
    <property type="entry name" value="Ribonuclease Inhibitor"/>
    <property type="match status" value="1"/>
</dbReference>
<feature type="domain" description="F-box" evidence="1">
    <location>
        <begin position="68"/>
        <end position="91"/>
    </location>
</feature>
<dbReference type="AlphaFoldDB" id="A0A8E2B0T3"/>
<evidence type="ECO:0000259" key="1">
    <source>
        <dbReference type="Pfam" id="PF12937"/>
    </source>
</evidence>
<proteinExistence type="predicted"/>